<dbReference type="STRING" id="1411141.GCA_001590885_00865"/>
<proteinExistence type="predicted"/>
<organism evidence="3 4">
    <name type="scientific">Serratia ficaria</name>
    <dbReference type="NCBI Taxonomy" id="61651"/>
    <lineage>
        <taxon>Bacteria</taxon>
        <taxon>Pseudomonadati</taxon>
        <taxon>Pseudomonadota</taxon>
        <taxon>Gammaproteobacteria</taxon>
        <taxon>Enterobacterales</taxon>
        <taxon>Yersiniaceae</taxon>
        <taxon>Serratia</taxon>
    </lineage>
</organism>
<evidence type="ECO:0000259" key="2">
    <source>
        <dbReference type="Pfam" id="PF09990"/>
    </source>
</evidence>
<feature type="transmembrane region" description="Helical" evidence="1">
    <location>
        <begin position="116"/>
        <end position="138"/>
    </location>
</feature>
<dbReference type="EMBL" id="LT906479">
    <property type="protein sequence ID" value="SNW01614.1"/>
    <property type="molecule type" value="Genomic_DNA"/>
</dbReference>
<gene>
    <name evidence="3" type="ORF">SAMEA4384070_02505</name>
</gene>
<keyword evidence="4" id="KW-1185">Reference proteome</keyword>
<name>A0A240C0W1_SERFI</name>
<dbReference type="InterPro" id="IPR016923">
    <property type="entry name" value="UCP029509"/>
</dbReference>
<dbReference type="InterPro" id="IPR019251">
    <property type="entry name" value="DUF2231_TM"/>
</dbReference>
<accession>A0A240C0W1</accession>
<feature type="transmembrane region" description="Helical" evidence="1">
    <location>
        <begin position="23"/>
        <end position="40"/>
    </location>
</feature>
<dbReference type="Pfam" id="PF09990">
    <property type="entry name" value="DUF2231"/>
    <property type="match status" value="1"/>
</dbReference>
<dbReference type="Proteomes" id="UP000215134">
    <property type="component" value="Chromosome 1"/>
</dbReference>
<dbReference type="OrthoDB" id="2873672at2"/>
<dbReference type="PIRSF" id="PIRSF029509">
    <property type="entry name" value="UCP029509"/>
    <property type="match status" value="1"/>
</dbReference>
<dbReference type="GeneID" id="75027661"/>
<keyword evidence="1" id="KW-0472">Membrane</keyword>
<evidence type="ECO:0000313" key="3">
    <source>
        <dbReference type="EMBL" id="SNW01614.1"/>
    </source>
</evidence>
<dbReference type="RefSeq" id="WP_095097558.1">
    <property type="nucleotide sequence ID" value="NZ_CAMIQD010000001.1"/>
</dbReference>
<evidence type="ECO:0000313" key="4">
    <source>
        <dbReference type="Proteomes" id="UP000215134"/>
    </source>
</evidence>
<sequence>MTTQATARHSAFALAVYEWLNPLPYGFFTAAMIFDIIYACNAEILWVQAASWLIAIGLVLAIIPRLINLVQVWVGASRPPSSPVKLHFWLNLLAIVLAIVNAFVHSRDAYAVVPQGVVLSVIVVVLLSIANILLAVGARAK</sequence>
<feature type="transmembrane region" description="Helical" evidence="1">
    <location>
        <begin position="52"/>
        <end position="74"/>
    </location>
</feature>
<protein>
    <submittedName>
        <fullName evidence="3">Predicted membrane protein</fullName>
    </submittedName>
</protein>
<dbReference type="KEGG" id="sfj:SAMEA4384070_2505"/>
<feature type="transmembrane region" description="Helical" evidence="1">
    <location>
        <begin position="86"/>
        <end position="104"/>
    </location>
</feature>
<reference evidence="3 4" key="1">
    <citation type="submission" date="2017-06" db="EMBL/GenBank/DDBJ databases">
        <authorList>
            <consortium name="Pathogen Informatics"/>
        </authorList>
    </citation>
    <scope>NUCLEOTIDE SEQUENCE [LARGE SCALE GENOMIC DNA]</scope>
    <source>
        <strain evidence="3 4">NCTC12148</strain>
    </source>
</reference>
<evidence type="ECO:0000256" key="1">
    <source>
        <dbReference type="SAM" id="Phobius"/>
    </source>
</evidence>
<dbReference type="AlphaFoldDB" id="A0A240C0W1"/>
<keyword evidence="1" id="KW-1133">Transmembrane helix</keyword>
<feature type="domain" description="DUF2231" evidence="2">
    <location>
        <begin position="22"/>
        <end position="130"/>
    </location>
</feature>
<keyword evidence="1" id="KW-0812">Transmembrane</keyword>